<dbReference type="InterPro" id="IPR002187">
    <property type="entry name" value="N-reg_PII"/>
</dbReference>
<sequence length="113" mass="12335">MKEIKAYVKPHKLSQVTTALQKVEGLTGMSVVDVRGFGGCGGEEEPRRMADDLIDYVPHSKIEIVCNDELVEKIVSIIEKAAHTGLRGDGRIFVANVETAIRIQTGERGEDAV</sequence>
<gene>
    <name evidence="1" type="ORF">MNBD_NITROSPINAE04-1891</name>
</gene>
<dbReference type="PRINTS" id="PR00340">
    <property type="entry name" value="PIIGLNB"/>
</dbReference>
<dbReference type="PROSITE" id="PS51343">
    <property type="entry name" value="PII_GLNB_DOM"/>
    <property type="match status" value="1"/>
</dbReference>
<dbReference type="Pfam" id="PF00543">
    <property type="entry name" value="P-II"/>
    <property type="match status" value="1"/>
</dbReference>
<dbReference type="PANTHER" id="PTHR30115:SF11">
    <property type="entry name" value="NITROGEN REGULATORY PROTEIN P-II HOMOLOG"/>
    <property type="match status" value="1"/>
</dbReference>
<dbReference type="SUPFAM" id="SSF54913">
    <property type="entry name" value="GlnB-like"/>
    <property type="match status" value="1"/>
</dbReference>
<dbReference type="GO" id="GO:0006808">
    <property type="term" value="P:regulation of nitrogen utilization"/>
    <property type="evidence" value="ECO:0007669"/>
    <property type="project" value="InterPro"/>
</dbReference>
<reference evidence="1" key="1">
    <citation type="submission" date="2018-06" db="EMBL/GenBank/DDBJ databases">
        <authorList>
            <person name="Zhirakovskaya E."/>
        </authorList>
    </citation>
    <scope>NUCLEOTIDE SEQUENCE</scope>
</reference>
<dbReference type="GO" id="GO:0005829">
    <property type="term" value="C:cytosol"/>
    <property type="evidence" value="ECO:0007669"/>
    <property type="project" value="TreeGrafter"/>
</dbReference>
<dbReference type="Gene3D" id="3.30.70.120">
    <property type="match status" value="1"/>
</dbReference>
<dbReference type="PANTHER" id="PTHR30115">
    <property type="entry name" value="NITROGEN REGULATORY PROTEIN P-II"/>
    <property type="match status" value="1"/>
</dbReference>
<dbReference type="PROSITE" id="PS00638">
    <property type="entry name" value="PII_GLNB_CTER"/>
    <property type="match status" value="1"/>
</dbReference>
<dbReference type="InterPro" id="IPR015867">
    <property type="entry name" value="N-reg_PII/ATP_PRibTrfase_C"/>
</dbReference>
<organism evidence="1">
    <name type="scientific">hydrothermal vent metagenome</name>
    <dbReference type="NCBI Taxonomy" id="652676"/>
    <lineage>
        <taxon>unclassified sequences</taxon>
        <taxon>metagenomes</taxon>
        <taxon>ecological metagenomes</taxon>
    </lineage>
</organism>
<accession>A0A3B1C7L6</accession>
<evidence type="ECO:0000313" key="1">
    <source>
        <dbReference type="EMBL" id="VAX22641.1"/>
    </source>
</evidence>
<proteinExistence type="predicted"/>
<dbReference type="GO" id="GO:0030234">
    <property type="term" value="F:enzyme regulator activity"/>
    <property type="evidence" value="ECO:0007669"/>
    <property type="project" value="InterPro"/>
</dbReference>
<dbReference type="SMART" id="SM00938">
    <property type="entry name" value="P-II"/>
    <property type="match status" value="1"/>
</dbReference>
<dbReference type="AlphaFoldDB" id="A0A3B1C7L6"/>
<dbReference type="GO" id="GO:0005524">
    <property type="term" value="F:ATP binding"/>
    <property type="evidence" value="ECO:0007669"/>
    <property type="project" value="TreeGrafter"/>
</dbReference>
<name>A0A3B1C7L6_9ZZZZ</name>
<dbReference type="InterPro" id="IPR017918">
    <property type="entry name" value="N-reg_PII_CS"/>
</dbReference>
<protein>
    <submittedName>
        <fullName evidence="1">Nitrogen regulatory protein P-II</fullName>
    </submittedName>
</protein>
<dbReference type="InterPro" id="IPR011322">
    <property type="entry name" value="N-reg_PII-like_a/b"/>
</dbReference>
<dbReference type="EMBL" id="UOGA01000227">
    <property type="protein sequence ID" value="VAX22641.1"/>
    <property type="molecule type" value="Genomic_DNA"/>
</dbReference>